<keyword evidence="1 10" id="KW-0963">Cytoplasm</keyword>
<comment type="subcellular location">
    <subcellularLocation>
        <location evidence="10">Cytoplasm</location>
    </subcellularLocation>
</comment>
<dbReference type="PROSITE" id="PS51721">
    <property type="entry name" value="G_CP"/>
    <property type="match status" value="1"/>
</dbReference>
<evidence type="ECO:0000256" key="1">
    <source>
        <dbReference type="ARBA" id="ARBA00022490"/>
    </source>
</evidence>
<evidence type="ECO:0000256" key="7">
    <source>
        <dbReference type="ARBA" id="ARBA00022833"/>
    </source>
</evidence>
<evidence type="ECO:0000313" key="15">
    <source>
        <dbReference type="Proteomes" id="UP000267798"/>
    </source>
</evidence>
<comment type="similarity">
    <text evidence="10">Belongs to the TRAFAC class YlqF/YawG GTPase family. RsgA subfamily.</text>
</comment>
<keyword evidence="2 10" id="KW-0690">Ribosome biogenesis</keyword>
<evidence type="ECO:0000256" key="6">
    <source>
        <dbReference type="ARBA" id="ARBA00022801"/>
    </source>
</evidence>
<comment type="subunit">
    <text evidence="10">Monomer. Associates with 30S ribosomal subunit, binds 16S rRNA.</text>
</comment>
<keyword evidence="4 10" id="KW-0699">rRNA-binding</keyword>
<feature type="domain" description="EngC GTPase" evidence="12">
    <location>
        <begin position="119"/>
        <end position="266"/>
    </location>
</feature>
<dbReference type="EC" id="3.6.1.-" evidence="10"/>
<dbReference type="GO" id="GO:0003924">
    <property type="term" value="F:GTPase activity"/>
    <property type="evidence" value="ECO:0007669"/>
    <property type="project" value="UniProtKB-UniRule"/>
</dbReference>
<comment type="function">
    <text evidence="10">One of several proteins that assist in the late maturation steps of the functional core of the 30S ribosomal subunit. Helps release RbfA from mature subunits. May play a role in the assembly of ribosomal proteins into the subunit. Circularly permuted GTPase that catalyzes slow GTP hydrolysis, GTPase activity is stimulated by the 30S ribosomal subunit.</text>
</comment>
<feature type="compositionally biased region" description="Basic and acidic residues" evidence="11">
    <location>
        <begin position="334"/>
        <end position="348"/>
    </location>
</feature>
<dbReference type="HAMAP" id="MF_01820">
    <property type="entry name" value="GTPase_RsgA"/>
    <property type="match status" value="1"/>
</dbReference>
<keyword evidence="15" id="KW-1185">Reference proteome</keyword>
<feature type="binding site" evidence="10">
    <location>
        <begin position="210"/>
        <end position="218"/>
    </location>
    <ligand>
        <name>GTP</name>
        <dbReference type="ChEBI" id="CHEBI:37565"/>
    </ligand>
</feature>
<dbReference type="PROSITE" id="PS50936">
    <property type="entry name" value="ENGC_GTPASE"/>
    <property type="match status" value="1"/>
</dbReference>
<dbReference type="Proteomes" id="UP000267798">
    <property type="component" value="Unassembled WGS sequence"/>
</dbReference>
<feature type="binding site" evidence="10">
    <location>
        <position position="291"/>
    </location>
    <ligand>
        <name>Zn(2+)</name>
        <dbReference type="ChEBI" id="CHEBI:29105"/>
    </ligand>
</feature>
<feature type="binding site" evidence="10">
    <location>
        <position position="296"/>
    </location>
    <ligand>
        <name>Zn(2+)</name>
        <dbReference type="ChEBI" id="CHEBI:29105"/>
    </ligand>
</feature>
<keyword evidence="6 10" id="KW-0378">Hydrolase</keyword>
<dbReference type="PANTHER" id="PTHR32120">
    <property type="entry name" value="SMALL RIBOSOMAL SUBUNIT BIOGENESIS GTPASE RSGA"/>
    <property type="match status" value="1"/>
</dbReference>
<evidence type="ECO:0000256" key="2">
    <source>
        <dbReference type="ARBA" id="ARBA00022517"/>
    </source>
</evidence>
<name>A0A3A6PJU2_9BACL</name>
<feature type="binding site" evidence="10">
    <location>
        <begin position="158"/>
        <end position="161"/>
    </location>
    <ligand>
        <name>GTP</name>
        <dbReference type="ChEBI" id="CHEBI:37565"/>
    </ligand>
</feature>
<dbReference type="Gene3D" id="3.40.50.300">
    <property type="entry name" value="P-loop containing nucleotide triphosphate hydrolases"/>
    <property type="match status" value="1"/>
</dbReference>
<dbReference type="GO" id="GO:0046872">
    <property type="term" value="F:metal ion binding"/>
    <property type="evidence" value="ECO:0007669"/>
    <property type="project" value="UniProtKB-KW"/>
</dbReference>
<evidence type="ECO:0000256" key="9">
    <source>
        <dbReference type="ARBA" id="ARBA00023134"/>
    </source>
</evidence>
<evidence type="ECO:0000259" key="13">
    <source>
        <dbReference type="PROSITE" id="PS51721"/>
    </source>
</evidence>
<keyword evidence="3 10" id="KW-0479">Metal-binding</keyword>
<comment type="caution">
    <text evidence="14">The sequence shown here is derived from an EMBL/GenBank/DDBJ whole genome shotgun (WGS) entry which is preliminary data.</text>
</comment>
<evidence type="ECO:0000256" key="8">
    <source>
        <dbReference type="ARBA" id="ARBA00022884"/>
    </source>
</evidence>
<keyword evidence="5 10" id="KW-0547">Nucleotide-binding</keyword>
<protein>
    <recommendedName>
        <fullName evidence="10">Small ribosomal subunit biogenesis GTPase RsgA</fullName>
        <ecNumber evidence="10">3.6.1.-</ecNumber>
    </recommendedName>
</protein>
<gene>
    <name evidence="10 14" type="primary">rsgA</name>
    <name evidence="14" type="ORF">D3P09_00965</name>
</gene>
<dbReference type="PANTHER" id="PTHR32120:SF10">
    <property type="entry name" value="SMALL RIBOSOMAL SUBUNIT BIOGENESIS GTPASE RSGA"/>
    <property type="match status" value="1"/>
</dbReference>
<dbReference type="InterPro" id="IPR027417">
    <property type="entry name" value="P-loop_NTPase"/>
</dbReference>
<dbReference type="GO" id="GO:0042274">
    <property type="term" value="P:ribosomal small subunit biogenesis"/>
    <property type="evidence" value="ECO:0007669"/>
    <property type="project" value="UniProtKB-UniRule"/>
</dbReference>
<feature type="binding site" evidence="10">
    <location>
        <position position="304"/>
    </location>
    <ligand>
        <name>Zn(2+)</name>
        <dbReference type="ChEBI" id="CHEBI:29105"/>
    </ligand>
</feature>
<dbReference type="GO" id="GO:0005737">
    <property type="term" value="C:cytoplasm"/>
    <property type="evidence" value="ECO:0007669"/>
    <property type="project" value="UniProtKB-SubCell"/>
</dbReference>
<keyword evidence="8 10" id="KW-0694">RNA-binding</keyword>
<evidence type="ECO:0000256" key="3">
    <source>
        <dbReference type="ARBA" id="ARBA00022723"/>
    </source>
</evidence>
<evidence type="ECO:0000256" key="4">
    <source>
        <dbReference type="ARBA" id="ARBA00022730"/>
    </source>
</evidence>
<feature type="region of interest" description="Disordered" evidence="11">
    <location>
        <begin position="334"/>
        <end position="369"/>
    </location>
</feature>
<dbReference type="GO" id="GO:0019843">
    <property type="term" value="F:rRNA binding"/>
    <property type="evidence" value="ECO:0007669"/>
    <property type="project" value="UniProtKB-KW"/>
</dbReference>
<sequence>MTTQLTDYLQAYGWNEQWSNKSDACSEKLGKAAPARVIAQYSHAYKVMSSSGERLANVSGRFEFQAAGKGDFPAVGDWVMADMLDESPPRAVIQAVLPRQSSMARKVAGSIPDEQIIGANMDFLFITLAMNGDFNVRKLERYLIAAWESGATPVVLLTKSDLCEDPERYIAEVEDIAPGVHVHMVSALENQGKDALLSYLKPGRTVAVTGSSGVGKSTLLNWLAEDEWQSTSGIRESDARGRHTTTHRELFLLPSGALMMDTPGMRELQLWDSEEGWQQAFSDIEDLAGRCRFRDCKHEGEAGCAVQAAIHSGELDGGRYSNYKKTERELARLARKENSTLRQRDKKQAASKNSRSRGHKRRSMEDWGE</sequence>
<keyword evidence="7 10" id="KW-0862">Zinc</keyword>
<dbReference type="RefSeq" id="WP_120106373.1">
    <property type="nucleotide sequence ID" value="NZ_QXQB01000001.1"/>
</dbReference>
<dbReference type="Gene3D" id="1.10.40.50">
    <property type="entry name" value="Probable gtpase engc, domain 3"/>
    <property type="match status" value="1"/>
</dbReference>
<dbReference type="SUPFAM" id="SSF52540">
    <property type="entry name" value="P-loop containing nucleoside triphosphate hydrolases"/>
    <property type="match status" value="1"/>
</dbReference>
<organism evidence="14 15">
    <name type="scientific">Paenibacillus pinisoli</name>
    <dbReference type="NCBI Taxonomy" id="1276110"/>
    <lineage>
        <taxon>Bacteria</taxon>
        <taxon>Bacillati</taxon>
        <taxon>Bacillota</taxon>
        <taxon>Bacilli</taxon>
        <taxon>Bacillales</taxon>
        <taxon>Paenibacillaceae</taxon>
        <taxon>Paenibacillus</taxon>
    </lineage>
</organism>
<evidence type="ECO:0000259" key="12">
    <source>
        <dbReference type="PROSITE" id="PS50936"/>
    </source>
</evidence>
<accession>A0A3A6PJU2</accession>
<dbReference type="AlphaFoldDB" id="A0A3A6PJU2"/>
<dbReference type="InterPro" id="IPR010914">
    <property type="entry name" value="RsgA_GTPase_dom"/>
</dbReference>
<dbReference type="GO" id="GO:0005525">
    <property type="term" value="F:GTP binding"/>
    <property type="evidence" value="ECO:0007669"/>
    <property type="project" value="UniProtKB-UniRule"/>
</dbReference>
<feature type="binding site" evidence="10">
    <location>
        <position position="298"/>
    </location>
    <ligand>
        <name>Zn(2+)</name>
        <dbReference type="ChEBI" id="CHEBI:29105"/>
    </ligand>
</feature>
<evidence type="ECO:0000256" key="10">
    <source>
        <dbReference type="HAMAP-Rule" id="MF_01820"/>
    </source>
</evidence>
<dbReference type="OrthoDB" id="9809485at2"/>
<dbReference type="Pfam" id="PF03193">
    <property type="entry name" value="RsgA_GTPase"/>
    <property type="match status" value="1"/>
</dbReference>
<keyword evidence="9 10" id="KW-0342">GTP-binding</keyword>
<dbReference type="CDD" id="cd01854">
    <property type="entry name" value="YjeQ_EngC"/>
    <property type="match status" value="1"/>
</dbReference>
<evidence type="ECO:0000256" key="5">
    <source>
        <dbReference type="ARBA" id="ARBA00022741"/>
    </source>
</evidence>
<dbReference type="InterPro" id="IPR030378">
    <property type="entry name" value="G_CP_dom"/>
</dbReference>
<dbReference type="InterPro" id="IPR004881">
    <property type="entry name" value="Ribosome_biogen_GTPase_RsgA"/>
</dbReference>
<evidence type="ECO:0000313" key="14">
    <source>
        <dbReference type="EMBL" id="RJX40620.1"/>
    </source>
</evidence>
<dbReference type="NCBIfam" id="TIGR00157">
    <property type="entry name" value="ribosome small subunit-dependent GTPase A"/>
    <property type="match status" value="1"/>
</dbReference>
<feature type="domain" description="CP-type G" evidence="13">
    <location>
        <begin position="113"/>
        <end position="268"/>
    </location>
</feature>
<reference evidence="14 15" key="1">
    <citation type="submission" date="2018-09" db="EMBL/GenBank/DDBJ databases">
        <title>Paenibacillus aracenensis nov. sp. isolated from a cave in southern Spain.</title>
        <authorList>
            <person name="Jurado V."/>
            <person name="Gutierrez-Patricio S."/>
            <person name="Gonzalez-Pimentel J.L."/>
            <person name="Miller A.Z."/>
            <person name="Laiz L."/>
            <person name="Saiz-Jimenez C."/>
        </authorList>
    </citation>
    <scope>NUCLEOTIDE SEQUENCE [LARGE SCALE GENOMIC DNA]</scope>
    <source>
        <strain evidence="14 15">JCM 19203</strain>
    </source>
</reference>
<comment type="cofactor">
    <cofactor evidence="10">
        <name>Zn(2+)</name>
        <dbReference type="ChEBI" id="CHEBI:29105"/>
    </cofactor>
    <text evidence="10">Binds 1 zinc ion per subunit.</text>
</comment>
<evidence type="ECO:0000256" key="11">
    <source>
        <dbReference type="SAM" id="MobiDB-lite"/>
    </source>
</evidence>
<dbReference type="EMBL" id="QXQB01000001">
    <property type="protein sequence ID" value="RJX40620.1"/>
    <property type="molecule type" value="Genomic_DNA"/>
</dbReference>
<proteinExistence type="inferred from homology"/>